<accession>A0A397UHK1</accession>
<dbReference type="Proteomes" id="UP000266673">
    <property type="component" value="Unassembled WGS sequence"/>
</dbReference>
<dbReference type="OrthoDB" id="10475578at2759"/>
<dbReference type="EMBL" id="QKWP01001329">
    <property type="protein sequence ID" value="RIB09775.1"/>
    <property type="molecule type" value="Genomic_DNA"/>
</dbReference>
<name>A0A397UHK1_9GLOM</name>
<keyword evidence="2" id="KW-1185">Reference proteome</keyword>
<dbReference type="AlphaFoldDB" id="A0A397UHK1"/>
<sequence>MDLVTRKFEAQYILDWELSQSTMQLNNDSTLLAVAAPSIEDYKTLLIYVYSSESGMVVTKRTFKEYYLWRLSFIGLKEEERLFFVGLVVDTENFKAFVMNPLTHSLEKSSNEATGFYLIQYDESHRAFESHDFISDYIINIKNNYLEIQKLSKEENWTNYLQDKDYERYVGTTFCNVKEIREFIQETLKKYKQGLMQNTSRRTKQYDGKPYTWFVIYEYSSYWEYYFIYLKAQVESIEKTKETNKKHLLGIYDTVKDYLLEIKVLENGDLLLILPSGIQIWTVDSENVRLLYYWVDESKLMKEIKEESVKDSIINNLDTFIDKLNLHSKILPPPILPPKDPTPWDDRNYRYNFIDNQIIDYWIKDESILKFYGKDIIFKLLQKDRTEEIMDLFNNCLHHCHEKFNSGDLSNFMFLIDIITSTLVDLESHNKNLRVTEKFLSEINLLVPETYKYAINKNSLSLHLQHCGIYNYLHIVNTSLLDRLTFLIFENGIF</sequence>
<evidence type="ECO:0000313" key="2">
    <source>
        <dbReference type="Proteomes" id="UP000266673"/>
    </source>
</evidence>
<proteinExistence type="predicted"/>
<evidence type="ECO:0000313" key="1">
    <source>
        <dbReference type="EMBL" id="RIB09775.1"/>
    </source>
</evidence>
<reference evidence="1 2" key="1">
    <citation type="submission" date="2018-06" db="EMBL/GenBank/DDBJ databases">
        <title>Comparative genomics reveals the genomic features of Rhizophagus irregularis, R. cerebriforme, R. diaphanum and Gigaspora rosea, and their symbiotic lifestyle signature.</title>
        <authorList>
            <person name="Morin E."/>
            <person name="San Clemente H."/>
            <person name="Chen E.C.H."/>
            <person name="De La Providencia I."/>
            <person name="Hainaut M."/>
            <person name="Kuo A."/>
            <person name="Kohler A."/>
            <person name="Murat C."/>
            <person name="Tang N."/>
            <person name="Roy S."/>
            <person name="Loubradou J."/>
            <person name="Henrissat B."/>
            <person name="Grigoriev I.V."/>
            <person name="Corradi N."/>
            <person name="Roux C."/>
            <person name="Martin F.M."/>
        </authorList>
    </citation>
    <scope>NUCLEOTIDE SEQUENCE [LARGE SCALE GENOMIC DNA]</scope>
    <source>
        <strain evidence="1 2">DAOM 194757</strain>
    </source>
</reference>
<comment type="caution">
    <text evidence="1">The sequence shown here is derived from an EMBL/GenBank/DDBJ whole genome shotgun (WGS) entry which is preliminary data.</text>
</comment>
<gene>
    <name evidence="1" type="ORF">C2G38_2266888</name>
</gene>
<protein>
    <submittedName>
        <fullName evidence="1">Uncharacterized protein</fullName>
    </submittedName>
</protein>
<organism evidence="1 2">
    <name type="scientific">Gigaspora rosea</name>
    <dbReference type="NCBI Taxonomy" id="44941"/>
    <lineage>
        <taxon>Eukaryota</taxon>
        <taxon>Fungi</taxon>
        <taxon>Fungi incertae sedis</taxon>
        <taxon>Mucoromycota</taxon>
        <taxon>Glomeromycotina</taxon>
        <taxon>Glomeromycetes</taxon>
        <taxon>Diversisporales</taxon>
        <taxon>Gigasporaceae</taxon>
        <taxon>Gigaspora</taxon>
    </lineage>
</organism>